<feature type="domain" description="DUF2134" evidence="1">
    <location>
        <begin position="63"/>
        <end position="165"/>
    </location>
</feature>
<evidence type="ECO:0000259" key="1">
    <source>
        <dbReference type="Pfam" id="PF09977"/>
    </source>
</evidence>
<comment type="caution">
    <text evidence="3">The sequence shown here is derived from an EMBL/GenBank/DDBJ whole genome shotgun (WGS) entry which is preliminary data.</text>
</comment>
<protein>
    <recommendedName>
        <fullName evidence="5">Flp pilus-assembly TadG-like N-terminal domain-containing protein</fullName>
    </recommendedName>
</protein>
<dbReference type="Pfam" id="PF09977">
    <property type="entry name" value="Tad_C"/>
    <property type="match status" value="1"/>
</dbReference>
<organism evidence="3 4">
    <name type="scientific">Belnapia mucosa</name>
    <dbReference type="NCBI Taxonomy" id="2804532"/>
    <lineage>
        <taxon>Bacteria</taxon>
        <taxon>Pseudomonadati</taxon>
        <taxon>Pseudomonadota</taxon>
        <taxon>Alphaproteobacteria</taxon>
        <taxon>Acetobacterales</taxon>
        <taxon>Roseomonadaceae</taxon>
        <taxon>Belnapia</taxon>
    </lineage>
</organism>
<evidence type="ECO:0008006" key="5">
    <source>
        <dbReference type="Google" id="ProtNLM"/>
    </source>
</evidence>
<dbReference type="EMBL" id="JAEUXJ010000004">
    <property type="protein sequence ID" value="MBL6456315.1"/>
    <property type="molecule type" value="Genomic_DNA"/>
</dbReference>
<keyword evidence="4" id="KW-1185">Reference proteome</keyword>
<dbReference type="InterPro" id="IPR018705">
    <property type="entry name" value="DUF2134_membrane"/>
</dbReference>
<evidence type="ECO:0000313" key="3">
    <source>
        <dbReference type="EMBL" id="MBL6456315.1"/>
    </source>
</evidence>
<evidence type="ECO:0000259" key="2">
    <source>
        <dbReference type="Pfam" id="PF13400"/>
    </source>
</evidence>
<feature type="domain" description="Putative Flp pilus-assembly TadG-like N-terminal" evidence="2">
    <location>
        <begin position="14"/>
        <end position="59"/>
    </location>
</feature>
<accession>A0ABS1V3P3</accession>
<dbReference type="InterPro" id="IPR028087">
    <property type="entry name" value="Tad_N"/>
</dbReference>
<sequence length="434" mass="43769">MKAALIRSLRCRRGTVAAVFAALAVPLVGMAAIGAEVGSWYVAKRRAQNAADAAAYSGALRLAAACTGCAQSDSQSVAYRARQFAAQNGFCAAGDSAAYPGSICQPLPSGMGRIAEVTTGTFAAGVFTPSGSGNAVQVSLAQSQPAHLASLFMGRSVTINAQAIAQVQMPSPICVLGLSGSNGVTIGGSAVLTGGNCTLMSDTSFKFNSSPQFTGPGWAVRAVGGCTASSTTCTTLGVPFNWYAPPVTDPLAGLNNQFASIKQGSSKTTCSSNQVCQLSPSSTAYGDLTVNGGSLTLSPGTYFFHNAAFKMTGGSLTGSNVNIVLLGKSSLTINGGTVTLTAAMVNNSYPRLDGVLFSSDVSGNVNFTGNGGSVLGGVLYFPNGDITWGGNAAGSNNCTQIIAASVTVQGNSTFQSSGCPANTIPRSQTVMLVR</sequence>
<evidence type="ECO:0000313" key="4">
    <source>
        <dbReference type="Proteomes" id="UP000606490"/>
    </source>
</evidence>
<name>A0ABS1V3P3_9PROT</name>
<proteinExistence type="predicted"/>
<dbReference type="Proteomes" id="UP000606490">
    <property type="component" value="Unassembled WGS sequence"/>
</dbReference>
<reference evidence="3 4" key="1">
    <citation type="submission" date="2021-01" db="EMBL/GenBank/DDBJ databases">
        <title>Belnapia mucosa sp. nov. and Belnapia arida sp. nov., isolated from the Tabernas Desert (Almeria, Spain).</title>
        <authorList>
            <person name="Molina-Menor E."/>
            <person name="Vidal-Verdu A."/>
            <person name="Calonge A."/>
            <person name="Satari L."/>
            <person name="Pereto Magraner J."/>
            <person name="Porcar Miralles M."/>
        </authorList>
    </citation>
    <scope>NUCLEOTIDE SEQUENCE [LARGE SCALE GENOMIC DNA]</scope>
    <source>
        <strain evidence="3 4">T6</strain>
    </source>
</reference>
<dbReference type="Pfam" id="PF13400">
    <property type="entry name" value="Tad"/>
    <property type="match status" value="1"/>
</dbReference>
<dbReference type="RefSeq" id="WP_202826033.1">
    <property type="nucleotide sequence ID" value="NZ_JAEUXJ010000004.1"/>
</dbReference>
<gene>
    <name evidence="3" type="ORF">JMJ55_13355</name>
</gene>